<organism evidence="2 3">
    <name type="scientific">Streptantibioticus rubrisoli</name>
    <dbReference type="NCBI Taxonomy" id="1387313"/>
    <lineage>
        <taxon>Bacteria</taxon>
        <taxon>Bacillati</taxon>
        <taxon>Actinomycetota</taxon>
        <taxon>Actinomycetes</taxon>
        <taxon>Kitasatosporales</taxon>
        <taxon>Streptomycetaceae</taxon>
        <taxon>Streptantibioticus</taxon>
    </lineage>
</organism>
<sequence>MPVPQQRDRDVTQRRLAAWLTDRLPGAADPRVEVELPERSGFSHETLLVDAVWPTAGGPHRERLVVRVASPTYQVMPVSRLHEEYQVLRALAATDVPVPVVYGYEPDPQVLGAPFYVMSREDGWVPPDLPSYHREGPVAALDEGSREALWWSGVDILHRVHRLDPRRLGLRSLADSATAPVALADQLDFYEEHLGYFGCADSPQVRDALRLLRGALPPQPADPGLLWGDARLGNIVFRGVRAAAVLDWEMVSLGPGEADLAWYLYLDRHLSEGIGAERLTGLPDRAATVARYEELTGRSVAPHLGWYEVFAGLRFAVITARVGRLLVEHSIVACEDDVPLARNAARLLSRTLAAVAG</sequence>
<dbReference type="InterPro" id="IPR002575">
    <property type="entry name" value="Aminoglycoside_PTrfase"/>
</dbReference>
<proteinExistence type="predicted"/>
<dbReference type="InterPro" id="IPR041726">
    <property type="entry name" value="ACAD10_11_N"/>
</dbReference>
<dbReference type="CDD" id="cd05154">
    <property type="entry name" value="ACAD10_11_N-like"/>
    <property type="match status" value="1"/>
</dbReference>
<dbReference type="EMBL" id="JANFNH010000028">
    <property type="protein sequence ID" value="MCQ4044522.1"/>
    <property type="molecule type" value="Genomic_DNA"/>
</dbReference>
<dbReference type="PANTHER" id="PTHR21310">
    <property type="entry name" value="AMINOGLYCOSIDE PHOSPHOTRANSFERASE-RELATED-RELATED"/>
    <property type="match status" value="1"/>
</dbReference>
<dbReference type="SUPFAM" id="SSF56112">
    <property type="entry name" value="Protein kinase-like (PK-like)"/>
    <property type="match status" value="1"/>
</dbReference>
<protein>
    <submittedName>
        <fullName evidence="2">Phosphotransferase family protein</fullName>
    </submittedName>
</protein>
<dbReference type="InterPro" id="IPR011009">
    <property type="entry name" value="Kinase-like_dom_sf"/>
</dbReference>
<accession>A0ABT1PGN1</accession>
<dbReference type="InterPro" id="IPR051678">
    <property type="entry name" value="AGP_Transferase"/>
</dbReference>
<evidence type="ECO:0000259" key="1">
    <source>
        <dbReference type="Pfam" id="PF01636"/>
    </source>
</evidence>
<evidence type="ECO:0000313" key="2">
    <source>
        <dbReference type="EMBL" id="MCQ4044522.1"/>
    </source>
</evidence>
<feature type="domain" description="Aminoglycoside phosphotransferase" evidence="1">
    <location>
        <begin position="59"/>
        <end position="282"/>
    </location>
</feature>
<dbReference type="Pfam" id="PF01636">
    <property type="entry name" value="APH"/>
    <property type="match status" value="1"/>
</dbReference>
<gene>
    <name evidence="2" type="ORF">NON19_21435</name>
</gene>
<keyword evidence="3" id="KW-1185">Reference proteome</keyword>
<reference evidence="2 3" key="1">
    <citation type="submission" date="2022-06" db="EMBL/GenBank/DDBJ databases">
        <title>Draft genome sequence of type strain Streptomyces rubrisoli DSM 42083.</title>
        <authorList>
            <person name="Duangmal K."/>
            <person name="Klaysubun C."/>
        </authorList>
    </citation>
    <scope>NUCLEOTIDE SEQUENCE [LARGE SCALE GENOMIC DNA]</scope>
    <source>
        <strain evidence="2 3">DSM 42083</strain>
    </source>
</reference>
<evidence type="ECO:0000313" key="3">
    <source>
        <dbReference type="Proteomes" id="UP001206206"/>
    </source>
</evidence>
<comment type="caution">
    <text evidence="2">The sequence shown here is derived from an EMBL/GenBank/DDBJ whole genome shotgun (WGS) entry which is preliminary data.</text>
</comment>
<dbReference type="Gene3D" id="3.90.1200.10">
    <property type="match status" value="1"/>
</dbReference>
<name>A0ABT1PGN1_9ACTN</name>
<dbReference type="Proteomes" id="UP001206206">
    <property type="component" value="Unassembled WGS sequence"/>
</dbReference>
<dbReference type="PANTHER" id="PTHR21310:SF40">
    <property type="entry name" value="AMINOGLYCOSIDE PHOSPHOTRANSFERASE DOMAIN-CONTAINING PROTEIN-RELATED"/>
    <property type="match status" value="1"/>
</dbReference>
<dbReference type="RefSeq" id="WP_255930408.1">
    <property type="nucleotide sequence ID" value="NZ_JANFNH010000028.1"/>
</dbReference>
<dbReference type="Gene3D" id="3.30.200.20">
    <property type="entry name" value="Phosphorylase Kinase, domain 1"/>
    <property type="match status" value="1"/>
</dbReference>